<dbReference type="InterPro" id="IPR001878">
    <property type="entry name" value="Znf_CCHC"/>
</dbReference>
<protein>
    <submittedName>
        <fullName evidence="4">Zinc finger, CCHC-type containing protein</fullName>
    </submittedName>
</protein>
<keyword evidence="1" id="KW-0862">Zinc</keyword>
<dbReference type="PROSITE" id="PS50158">
    <property type="entry name" value="ZF_CCHC"/>
    <property type="match status" value="2"/>
</dbReference>
<feature type="compositionally biased region" description="Polar residues" evidence="2">
    <location>
        <begin position="748"/>
        <end position="777"/>
    </location>
</feature>
<comment type="caution">
    <text evidence="4">The sequence shown here is derived from an EMBL/GenBank/DDBJ whole genome shotgun (WGS) entry which is preliminary data.</text>
</comment>
<dbReference type="EMBL" id="BQNB010008839">
    <property type="protein sequence ID" value="GJS54997.1"/>
    <property type="molecule type" value="Genomic_DNA"/>
</dbReference>
<dbReference type="InterPro" id="IPR054722">
    <property type="entry name" value="PolX-like_BBD"/>
</dbReference>
<sequence length="854" mass="95426">MEAGEKAALMKKAYSTLILCLGDRVLREVTKETTAAGIWTKLTSLYMTKSLANRLYLKKKLYTYYMSPGTKLGDHIDEFNKLILDLANIDIEIEDEDQALMLLTSLPSSYENFVETLLYGRESLTMEDVLATLNSRELKKRTEGTKEEAGDGLYVRGRSDHSGKAHSSGSSQFKSRGGTGKLKCFICHSEGHLKRDCPMKKSSGFVKKGKRDQDSDSSDDEGNTYFGEALVVVGNDEMAELVMDSGDNRTCTIKGTWKVKIQLHDGSSFILEDVRYVPGLRRSLISLGTLEKEGYTMKMQMGRIKVIKGCRVMMTGIRRKNCVYTLETKMMTFGVQKHGGSKQVGLKQLGSKQVGFKQLGHKQVGFKQLGPGVETGVHALERALDQLGYQFTNKFEGDNTPIVIQPPCYSASKDFQDSPDDEEDTRSSYEYLNDLEEEYKARALLAKSKRFFKKGTQRFRSAKATDQTECYKCGKKGHFARDCWSKASVPSYQSPFQPKPLNSSQHKLELRPTKDFEAKYNKVKAKLALLSSSASASKAATIKNKGLITKAYEWDEEEVSLDDNKMVEVKVLMALAEENDAISKEGARNGEWVKISMRKVHTILEIEDNDDRKTYLDYFCISLNYVEEQRNNLLSKHRDLVHELNACKEQLLVLKQAKLDFLTMQHVNTEILKENKNLISELKELATITKTWLNSSNKINQQKDLVFVKSSADDTKVFIPGVERPWLSEAEGFILPNHDTGRILPAVSQRNTTDPSVAATDSSATEYDSADESSVCSTPLPPLKKLDGVEPIFGSKTIKSILRSKSTFKVEILKGAKINEPSSAPAKGNKSSSASKVNSAPASKLKSVKIKDDP</sequence>
<proteinExistence type="predicted"/>
<feature type="compositionally biased region" description="Low complexity" evidence="2">
    <location>
        <begin position="821"/>
        <end position="844"/>
    </location>
</feature>
<dbReference type="InterPro" id="IPR036875">
    <property type="entry name" value="Znf_CCHC_sf"/>
</dbReference>
<dbReference type="PANTHER" id="PTHR47592:SF27">
    <property type="entry name" value="OS08G0421700 PROTEIN"/>
    <property type="match status" value="1"/>
</dbReference>
<accession>A0ABQ4WQ43</accession>
<gene>
    <name evidence="4" type="ORF">Tco_0628359</name>
</gene>
<organism evidence="4 5">
    <name type="scientific">Tanacetum coccineum</name>
    <dbReference type="NCBI Taxonomy" id="301880"/>
    <lineage>
        <taxon>Eukaryota</taxon>
        <taxon>Viridiplantae</taxon>
        <taxon>Streptophyta</taxon>
        <taxon>Embryophyta</taxon>
        <taxon>Tracheophyta</taxon>
        <taxon>Spermatophyta</taxon>
        <taxon>Magnoliopsida</taxon>
        <taxon>eudicotyledons</taxon>
        <taxon>Gunneridae</taxon>
        <taxon>Pentapetalae</taxon>
        <taxon>asterids</taxon>
        <taxon>campanulids</taxon>
        <taxon>Asterales</taxon>
        <taxon>Asteraceae</taxon>
        <taxon>Asteroideae</taxon>
        <taxon>Anthemideae</taxon>
        <taxon>Anthemidinae</taxon>
        <taxon>Tanacetum</taxon>
    </lineage>
</organism>
<feature type="domain" description="CCHC-type" evidence="3">
    <location>
        <begin position="470"/>
        <end position="483"/>
    </location>
</feature>
<feature type="region of interest" description="Disordered" evidence="2">
    <location>
        <begin position="141"/>
        <end position="177"/>
    </location>
</feature>
<dbReference type="Gene3D" id="4.10.60.10">
    <property type="entry name" value="Zinc finger, CCHC-type"/>
    <property type="match status" value="2"/>
</dbReference>
<reference evidence="4" key="2">
    <citation type="submission" date="2022-01" db="EMBL/GenBank/DDBJ databases">
        <authorList>
            <person name="Yamashiro T."/>
            <person name="Shiraishi A."/>
            <person name="Satake H."/>
            <person name="Nakayama K."/>
        </authorList>
    </citation>
    <scope>NUCLEOTIDE SEQUENCE</scope>
</reference>
<feature type="region of interest" description="Disordered" evidence="2">
    <location>
        <begin position="203"/>
        <end position="223"/>
    </location>
</feature>
<dbReference type="PANTHER" id="PTHR47592">
    <property type="entry name" value="PBF68 PROTEIN"/>
    <property type="match status" value="1"/>
</dbReference>
<dbReference type="Pfam" id="PF22936">
    <property type="entry name" value="Pol_BBD"/>
    <property type="match status" value="1"/>
</dbReference>
<feature type="compositionally biased region" description="Polar residues" evidence="2">
    <location>
        <begin position="165"/>
        <end position="174"/>
    </location>
</feature>
<evidence type="ECO:0000259" key="3">
    <source>
        <dbReference type="PROSITE" id="PS50158"/>
    </source>
</evidence>
<name>A0ABQ4WQ43_9ASTR</name>
<feature type="region of interest" description="Disordered" evidence="2">
    <location>
        <begin position="819"/>
        <end position="854"/>
    </location>
</feature>
<keyword evidence="1" id="KW-0863">Zinc-finger</keyword>
<dbReference type="Proteomes" id="UP001151760">
    <property type="component" value="Unassembled WGS sequence"/>
</dbReference>
<evidence type="ECO:0000256" key="1">
    <source>
        <dbReference type="PROSITE-ProRule" id="PRU00047"/>
    </source>
</evidence>
<evidence type="ECO:0000256" key="2">
    <source>
        <dbReference type="SAM" id="MobiDB-lite"/>
    </source>
</evidence>
<dbReference type="SMART" id="SM00343">
    <property type="entry name" value="ZnF_C2HC"/>
    <property type="match status" value="2"/>
</dbReference>
<dbReference type="SUPFAM" id="SSF57756">
    <property type="entry name" value="Retrovirus zinc finger-like domains"/>
    <property type="match status" value="2"/>
</dbReference>
<keyword evidence="5" id="KW-1185">Reference proteome</keyword>
<reference evidence="4" key="1">
    <citation type="journal article" date="2022" name="Int. J. Mol. Sci.">
        <title>Draft Genome of Tanacetum Coccineum: Genomic Comparison of Closely Related Tanacetum-Family Plants.</title>
        <authorList>
            <person name="Yamashiro T."/>
            <person name="Shiraishi A."/>
            <person name="Nakayama K."/>
            <person name="Satake H."/>
        </authorList>
    </citation>
    <scope>NUCLEOTIDE SEQUENCE</scope>
</reference>
<dbReference type="Pfam" id="PF00098">
    <property type="entry name" value="zf-CCHC"/>
    <property type="match status" value="2"/>
</dbReference>
<evidence type="ECO:0000313" key="4">
    <source>
        <dbReference type="EMBL" id="GJS54997.1"/>
    </source>
</evidence>
<keyword evidence="1" id="KW-0479">Metal-binding</keyword>
<feature type="region of interest" description="Disordered" evidence="2">
    <location>
        <begin position="747"/>
        <end position="780"/>
    </location>
</feature>
<dbReference type="Pfam" id="PF14223">
    <property type="entry name" value="Retrotran_gag_2"/>
    <property type="match status" value="1"/>
</dbReference>
<feature type="domain" description="CCHC-type" evidence="3">
    <location>
        <begin position="183"/>
        <end position="198"/>
    </location>
</feature>
<evidence type="ECO:0000313" key="5">
    <source>
        <dbReference type="Proteomes" id="UP001151760"/>
    </source>
</evidence>